<comment type="caution">
    <text evidence="2">The sequence shown here is derived from an EMBL/GenBank/DDBJ whole genome shotgun (WGS) entry which is preliminary data.</text>
</comment>
<dbReference type="AlphaFoldDB" id="A0A498KGK0"/>
<proteinExistence type="predicted"/>
<organism evidence="2 3">
    <name type="scientific">Malus domestica</name>
    <name type="common">Apple</name>
    <name type="synonym">Pyrus malus</name>
    <dbReference type="NCBI Taxonomy" id="3750"/>
    <lineage>
        <taxon>Eukaryota</taxon>
        <taxon>Viridiplantae</taxon>
        <taxon>Streptophyta</taxon>
        <taxon>Embryophyta</taxon>
        <taxon>Tracheophyta</taxon>
        <taxon>Spermatophyta</taxon>
        <taxon>Magnoliopsida</taxon>
        <taxon>eudicotyledons</taxon>
        <taxon>Gunneridae</taxon>
        <taxon>Pentapetalae</taxon>
        <taxon>rosids</taxon>
        <taxon>fabids</taxon>
        <taxon>Rosales</taxon>
        <taxon>Rosaceae</taxon>
        <taxon>Amygdaloideae</taxon>
        <taxon>Maleae</taxon>
        <taxon>Malus</taxon>
    </lineage>
</organism>
<gene>
    <name evidence="2" type="ORF">DVH24_039169</name>
</gene>
<keyword evidence="3" id="KW-1185">Reference proteome</keyword>
<dbReference type="Proteomes" id="UP000290289">
    <property type="component" value="Chromosome 3"/>
</dbReference>
<evidence type="ECO:0000313" key="2">
    <source>
        <dbReference type="EMBL" id="RXI04895.1"/>
    </source>
</evidence>
<feature type="compositionally biased region" description="Polar residues" evidence="1">
    <location>
        <begin position="7"/>
        <end position="24"/>
    </location>
</feature>
<name>A0A498KGK0_MALDO</name>
<evidence type="ECO:0000256" key="1">
    <source>
        <dbReference type="SAM" id="MobiDB-lite"/>
    </source>
</evidence>
<reference evidence="2 3" key="1">
    <citation type="submission" date="2018-10" db="EMBL/GenBank/DDBJ databases">
        <title>A high-quality apple genome assembly.</title>
        <authorList>
            <person name="Hu J."/>
        </authorList>
    </citation>
    <scope>NUCLEOTIDE SEQUENCE [LARGE SCALE GENOMIC DNA]</scope>
    <source>
        <strain evidence="3">cv. HFTH1</strain>
        <tissue evidence="2">Young leaf</tissue>
    </source>
</reference>
<dbReference type="EMBL" id="RDQH01000329">
    <property type="protein sequence ID" value="RXI04895.1"/>
    <property type="molecule type" value="Genomic_DNA"/>
</dbReference>
<accession>A0A498KGK0</accession>
<sequence>MRDRDPTLSTAPSKFQIPNSNSSEQRLKRIEGKLTEGLTSLTPLIDGSRVCFYGESLFSSIKFCYELMRSSFG</sequence>
<feature type="region of interest" description="Disordered" evidence="1">
    <location>
        <begin position="1"/>
        <end position="25"/>
    </location>
</feature>
<protein>
    <submittedName>
        <fullName evidence="2">Uncharacterized protein</fullName>
    </submittedName>
</protein>
<evidence type="ECO:0000313" key="3">
    <source>
        <dbReference type="Proteomes" id="UP000290289"/>
    </source>
</evidence>